<reference evidence="1" key="1">
    <citation type="submission" date="2019-08" db="EMBL/GenBank/DDBJ databases">
        <authorList>
            <person name="Kucharzyk K."/>
            <person name="Murdoch R.W."/>
            <person name="Higgins S."/>
            <person name="Loffler F."/>
        </authorList>
    </citation>
    <scope>NUCLEOTIDE SEQUENCE</scope>
</reference>
<comment type="caution">
    <text evidence="1">The sequence shown here is derived from an EMBL/GenBank/DDBJ whole genome shotgun (WGS) entry which is preliminary data.</text>
</comment>
<accession>A0A644XA51</accession>
<name>A0A644XA51_9ZZZZ</name>
<protein>
    <submittedName>
        <fullName evidence="1">Uncharacterized protein</fullName>
    </submittedName>
</protein>
<sequence length="58" mass="6381">MLLCLETASLLVLVSGQVDSLSENLDGSCFTRSIIFHKDSDNLRSVEKSLFPHLVSKS</sequence>
<proteinExistence type="predicted"/>
<dbReference type="EMBL" id="VSSQ01002060">
    <property type="protein sequence ID" value="MPM13062.1"/>
    <property type="molecule type" value="Genomic_DNA"/>
</dbReference>
<organism evidence="1">
    <name type="scientific">bioreactor metagenome</name>
    <dbReference type="NCBI Taxonomy" id="1076179"/>
    <lineage>
        <taxon>unclassified sequences</taxon>
        <taxon>metagenomes</taxon>
        <taxon>ecological metagenomes</taxon>
    </lineage>
</organism>
<dbReference type="AlphaFoldDB" id="A0A644XA51"/>
<evidence type="ECO:0000313" key="1">
    <source>
        <dbReference type="EMBL" id="MPM13062.1"/>
    </source>
</evidence>
<gene>
    <name evidence="1" type="ORF">SDC9_59417</name>
</gene>